<dbReference type="InterPro" id="IPR021858">
    <property type="entry name" value="Fun_TF"/>
</dbReference>
<feature type="compositionally biased region" description="Basic and acidic residues" evidence="3">
    <location>
        <begin position="42"/>
        <end position="65"/>
    </location>
</feature>
<dbReference type="SMART" id="SM00066">
    <property type="entry name" value="GAL4"/>
    <property type="match status" value="1"/>
</dbReference>
<dbReference type="Proteomes" id="UP000663853">
    <property type="component" value="Unassembled WGS sequence"/>
</dbReference>
<dbReference type="PROSITE" id="PS50048">
    <property type="entry name" value="ZN2_CY6_FUNGAL_2"/>
    <property type="match status" value="1"/>
</dbReference>
<protein>
    <recommendedName>
        <fullName evidence="4">Zn(2)-C6 fungal-type domain-containing protein</fullName>
    </recommendedName>
</protein>
<sequence>MKPGPIPKSCLTCRRRRKKCDLSKPCCERCQKGGYECLGYDSEPRVRGYQDQDDSTRPVPREDRAAQVPAQCRTRFPGVPTEGEALKSPDSATIRSSKNRQGSTDADTDYNPRPSILGVALLHRLRRPVPTDNNDRVSIDSTEDFDRSWPQDLSPLTVHSRSRTPQSSSTRRSFDAAFGAGSNGDDLRRIIQVLCRSIPPLVDTTQMLREDHLMCVINEYDIQRVSYWFTTPSSAIGGYVVAQSKRSKEMMWTIYLGARLFQALSRDSYGTVVQGCIIWIDRLERRFTSTSSNLPLDEIADRFMAQLELGFLKFSMVGIDSAYALCQKVLPWFLQLVAADEKLYIERPDGNLVVSFARTLSATRPELGRFVLYDTAAVFLFGVPPLVEYGYDGEWDSGSHELEWVHGVPVKLVEIISQINLWRAGSRTAPMNDWEAMERHILSWRPLPIKPGNEDSTAGSVARFAVQESWRHVVLIYLYMGMCGVSSHDSRVQASVHRIAELGQTVANLPIGIYMITHCVIAGLAARLERHRVLFHAMLQSFTETRVWLFRGPQLSQVLYHLWHGVGKAGAPVMWDDYVRSSCTVIQI</sequence>
<reference evidence="5" key="1">
    <citation type="submission" date="2021-01" db="EMBL/GenBank/DDBJ databases">
        <authorList>
            <person name="Kaushik A."/>
        </authorList>
    </citation>
    <scope>NUCLEOTIDE SEQUENCE</scope>
    <source>
        <strain evidence="5">AG6-10EEA</strain>
    </source>
</reference>
<evidence type="ECO:0000256" key="1">
    <source>
        <dbReference type="ARBA" id="ARBA00004123"/>
    </source>
</evidence>
<accession>A0A8H3DIR6</accession>
<dbReference type="SUPFAM" id="SSF57701">
    <property type="entry name" value="Zn2/Cys6 DNA-binding domain"/>
    <property type="match status" value="1"/>
</dbReference>
<gene>
    <name evidence="5" type="ORF">RDB_LOCUS166320</name>
</gene>
<dbReference type="GO" id="GO:0000981">
    <property type="term" value="F:DNA-binding transcription factor activity, RNA polymerase II-specific"/>
    <property type="evidence" value="ECO:0007669"/>
    <property type="project" value="InterPro"/>
</dbReference>
<feature type="domain" description="Zn(2)-C6 fungal-type" evidence="4">
    <location>
        <begin position="9"/>
        <end position="37"/>
    </location>
</feature>
<dbReference type="AlphaFoldDB" id="A0A8H3DIR6"/>
<dbReference type="GO" id="GO:0008270">
    <property type="term" value="F:zinc ion binding"/>
    <property type="evidence" value="ECO:0007669"/>
    <property type="project" value="InterPro"/>
</dbReference>
<evidence type="ECO:0000259" key="4">
    <source>
        <dbReference type="PROSITE" id="PS50048"/>
    </source>
</evidence>
<keyword evidence="2" id="KW-0539">Nucleus</keyword>
<evidence type="ECO:0000256" key="2">
    <source>
        <dbReference type="ARBA" id="ARBA00023242"/>
    </source>
</evidence>
<organism evidence="5 6">
    <name type="scientific">Rhizoctonia solani</name>
    <dbReference type="NCBI Taxonomy" id="456999"/>
    <lineage>
        <taxon>Eukaryota</taxon>
        <taxon>Fungi</taxon>
        <taxon>Dikarya</taxon>
        <taxon>Basidiomycota</taxon>
        <taxon>Agaricomycotina</taxon>
        <taxon>Agaricomycetes</taxon>
        <taxon>Cantharellales</taxon>
        <taxon>Ceratobasidiaceae</taxon>
        <taxon>Rhizoctonia</taxon>
    </lineage>
</organism>
<dbReference type="PROSITE" id="PS00463">
    <property type="entry name" value="ZN2_CY6_FUNGAL_1"/>
    <property type="match status" value="1"/>
</dbReference>
<dbReference type="CDD" id="cd00067">
    <property type="entry name" value="GAL4"/>
    <property type="match status" value="1"/>
</dbReference>
<dbReference type="Pfam" id="PF00172">
    <property type="entry name" value="Zn_clus"/>
    <property type="match status" value="1"/>
</dbReference>
<comment type="subcellular location">
    <subcellularLocation>
        <location evidence="1">Nucleus</location>
    </subcellularLocation>
</comment>
<proteinExistence type="predicted"/>
<comment type="caution">
    <text evidence="5">The sequence shown here is derived from an EMBL/GenBank/DDBJ whole genome shotgun (WGS) entry which is preliminary data.</text>
</comment>
<evidence type="ECO:0000313" key="5">
    <source>
        <dbReference type="EMBL" id="CAE6529951.1"/>
    </source>
</evidence>
<dbReference type="EMBL" id="CAJMXA010003979">
    <property type="protein sequence ID" value="CAE6529951.1"/>
    <property type="molecule type" value="Genomic_DNA"/>
</dbReference>
<dbReference type="PANTHER" id="PTHR37534">
    <property type="entry name" value="TRANSCRIPTIONAL ACTIVATOR PROTEIN UGA3"/>
    <property type="match status" value="1"/>
</dbReference>
<feature type="compositionally biased region" description="Polar residues" evidence="3">
    <location>
        <begin position="90"/>
        <end position="105"/>
    </location>
</feature>
<dbReference type="Pfam" id="PF11951">
    <property type="entry name" value="Fungal_trans_2"/>
    <property type="match status" value="1"/>
</dbReference>
<feature type="compositionally biased region" description="Basic and acidic residues" evidence="3">
    <location>
        <begin position="133"/>
        <end position="149"/>
    </location>
</feature>
<evidence type="ECO:0000313" key="6">
    <source>
        <dbReference type="Proteomes" id="UP000663853"/>
    </source>
</evidence>
<dbReference type="InterPro" id="IPR036864">
    <property type="entry name" value="Zn2-C6_fun-type_DNA-bd_sf"/>
</dbReference>
<feature type="region of interest" description="Disordered" evidence="3">
    <location>
        <begin position="41"/>
        <end position="113"/>
    </location>
</feature>
<dbReference type="InterPro" id="IPR001138">
    <property type="entry name" value="Zn2Cys6_DnaBD"/>
</dbReference>
<evidence type="ECO:0000256" key="3">
    <source>
        <dbReference type="SAM" id="MobiDB-lite"/>
    </source>
</evidence>
<dbReference type="Gene3D" id="4.10.240.10">
    <property type="entry name" value="Zn(2)-C6 fungal-type DNA-binding domain"/>
    <property type="match status" value="1"/>
</dbReference>
<name>A0A8H3DIR6_9AGAM</name>
<dbReference type="PANTHER" id="PTHR37534:SF46">
    <property type="entry name" value="ZN(II)2CYS6 TRANSCRIPTION FACTOR (EUROFUNG)"/>
    <property type="match status" value="1"/>
</dbReference>
<feature type="region of interest" description="Disordered" evidence="3">
    <location>
        <begin position="129"/>
        <end position="177"/>
    </location>
</feature>
<dbReference type="GO" id="GO:0005634">
    <property type="term" value="C:nucleus"/>
    <property type="evidence" value="ECO:0007669"/>
    <property type="project" value="UniProtKB-SubCell"/>
</dbReference>